<comment type="caution">
    <text evidence="2">The sequence shown here is derived from an EMBL/GenBank/DDBJ whole genome shotgun (WGS) entry which is preliminary data.</text>
</comment>
<evidence type="ECO:0008006" key="4">
    <source>
        <dbReference type="Google" id="ProtNLM"/>
    </source>
</evidence>
<dbReference type="RefSeq" id="WP_133754445.1">
    <property type="nucleotide sequence ID" value="NZ_SOAW01000001.1"/>
</dbReference>
<evidence type="ECO:0000313" key="2">
    <source>
        <dbReference type="EMBL" id="TDT34018.1"/>
    </source>
</evidence>
<sequence>MITHGQGSSPSGTSGLSRVVLCATVVGALTLGLTACGSEDGASSAEATGSTAAPAPAAGGGGRNPGSSGPGVSGLVAAVDGDTAQVQGNEAQTAVSWDDDTSFSAEESAELAEVTVGVCVTVIGESVDGTVSATSVGITGDEGCSEAEQAPGGGQPPSGAPAEGEAPAGMPSARPDAMPSGWRRRDGRWDHPR</sequence>
<proteinExistence type="predicted"/>
<feature type="region of interest" description="Disordered" evidence="1">
    <location>
        <begin position="138"/>
        <end position="193"/>
    </location>
</feature>
<dbReference type="EMBL" id="SOAW01000001">
    <property type="protein sequence ID" value="TDT34018.1"/>
    <property type="molecule type" value="Genomic_DNA"/>
</dbReference>
<organism evidence="2 3">
    <name type="scientific">Naumannella halotolerans</name>
    <dbReference type="NCBI Taxonomy" id="993414"/>
    <lineage>
        <taxon>Bacteria</taxon>
        <taxon>Bacillati</taxon>
        <taxon>Actinomycetota</taxon>
        <taxon>Actinomycetes</taxon>
        <taxon>Propionibacteriales</taxon>
        <taxon>Propionibacteriaceae</taxon>
        <taxon>Naumannella</taxon>
    </lineage>
</organism>
<feature type="compositionally biased region" description="Gly residues" evidence="1">
    <location>
        <begin position="58"/>
        <end position="72"/>
    </location>
</feature>
<feature type="compositionally biased region" description="Low complexity" evidence="1">
    <location>
        <begin position="160"/>
        <end position="173"/>
    </location>
</feature>
<dbReference type="AlphaFoldDB" id="A0A4V3ENJ7"/>
<feature type="compositionally biased region" description="Low complexity" evidence="1">
    <location>
        <begin position="40"/>
        <end position="57"/>
    </location>
</feature>
<keyword evidence="3" id="KW-1185">Reference proteome</keyword>
<evidence type="ECO:0000256" key="1">
    <source>
        <dbReference type="SAM" id="MobiDB-lite"/>
    </source>
</evidence>
<reference evidence="2 3" key="1">
    <citation type="submission" date="2019-03" db="EMBL/GenBank/DDBJ databases">
        <title>Genomic Encyclopedia of Archaeal and Bacterial Type Strains, Phase II (KMG-II): from individual species to whole genera.</title>
        <authorList>
            <person name="Goeker M."/>
        </authorList>
    </citation>
    <scope>NUCLEOTIDE SEQUENCE [LARGE SCALE GENOMIC DNA]</scope>
    <source>
        <strain evidence="2 3">DSM 24323</strain>
    </source>
</reference>
<protein>
    <recommendedName>
        <fullName evidence="4">DUF5666 domain-containing protein</fullName>
    </recommendedName>
</protein>
<feature type="region of interest" description="Disordered" evidence="1">
    <location>
        <begin position="40"/>
        <end position="75"/>
    </location>
</feature>
<dbReference type="Proteomes" id="UP000295371">
    <property type="component" value="Unassembled WGS sequence"/>
</dbReference>
<feature type="compositionally biased region" description="Basic and acidic residues" evidence="1">
    <location>
        <begin position="183"/>
        <end position="193"/>
    </location>
</feature>
<accession>A0A4V3ENJ7</accession>
<gene>
    <name evidence="2" type="ORF">CLV29_1662</name>
</gene>
<name>A0A4V3ENJ7_9ACTN</name>
<evidence type="ECO:0000313" key="3">
    <source>
        <dbReference type="Proteomes" id="UP000295371"/>
    </source>
</evidence>